<evidence type="ECO:0000256" key="5">
    <source>
        <dbReference type="ARBA" id="ARBA00022691"/>
    </source>
</evidence>
<dbReference type="PANTHER" id="PTHR10629:SF52">
    <property type="entry name" value="DNA (CYTOSINE-5)-METHYLTRANSFERASE 1"/>
    <property type="match status" value="1"/>
</dbReference>
<dbReference type="GO" id="GO:0003682">
    <property type="term" value="F:chromatin binding"/>
    <property type="evidence" value="ECO:0007669"/>
    <property type="project" value="InterPro"/>
</dbReference>
<dbReference type="Gene3D" id="3.40.50.150">
    <property type="entry name" value="Vaccinia Virus protein VP39"/>
    <property type="match status" value="1"/>
</dbReference>
<keyword evidence="3 9" id="KW-0489">Methyltransferase</keyword>
<dbReference type="EC" id="2.1.1.37" evidence="2"/>
<evidence type="ECO:0000256" key="1">
    <source>
        <dbReference type="ARBA" id="ARBA00004123"/>
    </source>
</evidence>
<dbReference type="GO" id="GO:0003886">
    <property type="term" value="F:DNA (cytosine-5-)-methyltransferase activity"/>
    <property type="evidence" value="ECO:0007669"/>
    <property type="project" value="UniProtKB-EC"/>
</dbReference>
<evidence type="ECO:0000256" key="8">
    <source>
        <dbReference type="ARBA" id="ARBA00023242"/>
    </source>
</evidence>
<keyword evidence="12" id="KW-1185">Reference proteome</keyword>
<dbReference type="Pfam" id="PF00145">
    <property type="entry name" value="DNA_methylase"/>
    <property type="match status" value="2"/>
</dbReference>
<keyword evidence="8" id="KW-0539">Nucleus</keyword>
<dbReference type="Pfam" id="PF01426">
    <property type="entry name" value="BAH"/>
    <property type="match status" value="1"/>
</dbReference>
<protein>
    <recommendedName>
        <fullName evidence="2">DNA (cytosine-5-)-methyltransferase</fullName>
        <ecNumber evidence="2">2.1.1.37</ecNumber>
    </recommendedName>
</protein>
<dbReference type="GO" id="GO:0006346">
    <property type="term" value="P:DNA methylation-dependent constitutive heterochromatin formation"/>
    <property type="evidence" value="ECO:0007669"/>
    <property type="project" value="InterPro"/>
</dbReference>
<keyword evidence="5 9" id="KW-0949">S-adenosyl-L-methionine</keyword>
<keyword evidence="4 9" id="KW-0808">Transferase</keyword>
<evidence type="ECO:0000256" key="6">
    <source>
        <dbReference type="ARBA" id="ARBA00022737"/>
    </source>
</evidence>
<evidence type="ECO:0000313" key="11">
    <source>
        <dbReference type="EMBL" id="KAF7334128.1"/>
    </source>
</evidence>
<comment type="similarity">
    <text evidence="9">Belongs to the class I-like SAM-binding methyltransferase superfamily. C5-methyltransferase family.</text>
</comment>
<sequence length="1098" mass="124055">MAGRGVPYVLVPPGPSYLKRNLDLALGSSLNPSPQKQRKRDSGWDYAHSASGVGIGDHWPEHEDTMIEEKDLEMGDLDLDPGDIPVRKLSCFCIRDSQNLLVEMMELLGVIAGHSFTASGLVRAHHVDSSDDEADEEEDEDNYGFVKGLEIIEFDVHHVSEDGSIDRNVYIRTSHAWYILDTPSLVYRQFFEAFSIRHDITHLIVSSAIFNPKLTFDEFVASLPKHLTESQLRSTEMINYFSPLLVAISRDLSTVSSLNINTVPLIKALKMAKFSKHLDIPKMSTGTVLTPNIARVVGQYINGPIRVVGSDLAKADRVLHKRLTPCEHDHPTLMRWGSTLGYPRYYESVVLDGDTFGIGDIVSVKPGVDGDEERAKSAVFASKCCVNSYARCVWFIKIEYFFDDEMEKEDGRPTKMLHGTWLVHGSDTILQEVTHSQELFMLEECDNIKVSSIYRKCDVRKLDAGEIEHPDEGDPQADTFFYQLIWDALNCEFRDTPSAEDERRVKSFLPEHRPCTNCGFAAEDALHRTLRPIGPVLAPNGFTQFGHKYHKGDFIYLRSNTSSAHPLLVAQITAIDGLQSIDVKEDDIVCYIRYFKRYIKGSTFYDERRLYCSQETSQIQPRDVDGICFVKFISEANVEAIDWWITDGYHLDRFYVNEKETSRGFSAMKKQDLEVCQLCTRECDEDIKEMEDYHAQNEPISCLDIFSGAGGLSAGMSFTGFCETRWAIEQDASAAATFAANHPNTNVLCTDVNTTLGYIVDREEGNTSAPLTRADGSIIADKIIPRRGDPDSIIGGKDSGPLYESTFRDPSLFQGRLASLSVVQTFCKKEDDLRSSLPYTMLSFVEALDPAIVLIENVTGLLAHSAAGIEMVTVKLICRCLTVLGYQVRFKVLQAGQYGDPQDRERLIFLAARRGRKLPEFPIPTHAFPKAARRWKIPIRKSDRIRPPMRTLGEEHLFAPHPAVTVNDAISDLPAFEWINPHRRMMQTQKKVTKRKQRALDGIPQFNVSRIPVGFVDPVPYRTKPQTRYQRMMRRGHGSLVDHHVTQTFSDLVVESTTLVPLMPWSNHRRGCLVVVAFTDTGSQIRDKFFRQISFLKE</sequence>
<reference evidence="11" key="1">
    <citation type="submission" date="2020-05" db="EMBL/GenBank/DDBJ databases">
        <title>Mycena genomes resolve the evolution of fungal bioluminescence.</title>
        <authorList>
            <person name="Tsai I.J."/>
        </authorList>
    </citation>
    <scope>NUCLEOTIDE SEQUENCE</scope>
    <source>
        <strain evidence="11">CCC161011</strain>
    </source>
</reference>
<accession>A0A8H6X453</accession>
<gene>
    <name evidence="11" type="ORF">MVEN_02318600</name>
</gene>
<comment type="caution">
    <text evidence="11">The sequence shown here is derived from an EMBL/GenBank/DDBJ whole genome shotgun (WGS) entry which is preliminary data.</text>
</comment>
<dbReference type="InterPro" id="IPR022702">
    <property type="entry name" value="Cytosine_MeTrfase1_RFD"/>
</dbReference>
<dbReference type="GO" id="GO:0044027">
    <property type="term" value="P:negative regulation of gene expression via chromosomal CpG island methylation"/>
    <property type="evidence" value="ECO:0007669"/>
    <property type="project" value="TreeGrafter"/>
</dbReference>
<proteinExistence type="inferred from homology"/>
<dbReference type="Gene3D" id="2.30.30.490">
    <property type="match status" value="2"/>
</dbReference>
<dbReference type="PRINTS" id="PR00105">
    <property type="entry name" value="C5METTRFRASE"/>
</dbReference>
<dbReference type="PROSITE" id="PS51679">
    <property type="entry name" value="SAM_MT_C5"/>
    <property type="match status" value="1"/>
</dbReference>
<feature type="domain" description="BAH" evidence="10">
    <location>
        <begin position="354"/>
        <end position="497"/>
    </location>
</feature>
<keyword evidence="6" id="KW-0677">Repeat</keyword>
<comment type="caution">
    <text evidence="9">Lacks conserved residue(s) required for the propagation of feature annotation.</text>
</comment>
<dbReference type="EMBL" id="JACAZI010000027">
    <property type="protein sequence ID" value="KAF7334128.1"/>
    <property type="molecule type" value="Genomic_DNA"/>
</dbReference>
<dbReference type="Proteomes" id="UP000620124">
    <property type="component" value="Unassembled WGS sequence"/>
</dbReference>
<dbReference type="PROSITE" id="PS51038">
    <property type="entry name" value="BAH"/>
    <property type="match status" value="1"/>
</dbReference>
<dbReference type="InterPro" id="IPR029063">
    <property type="entry name" value="SAM-dependent_MTases_sf"/>
</dbReference>
<dbReference type="InterPro" id="IPR001025">
    <property type="entry name" value="BAH_dom"/>
</dbReference>
<dbReference type="SMART" id="SM00439">
    <property type="entry name" value="BAH"/>
    <property type="match status" value="1"/>
</dbReference>
<dbReference type="InterPro" id="IPR043151">
    <property type="entry name" value="BAH_sf"/>
</dbReference>
<dbReference type="OrthoDB" id="5376140at2759"/>
<dbReference type="GO" id="GO:0005634">
    <property type="term" value="C:nucleus"/>
    <property type="evidence" value="ECO:0007669"/>
    <property type="project" value="UniProtKB-SubCell"/>
</dbReference>
<organism evidence="11 12">
    <name type="scientific">Mycena venus</name>
    <dbReference type="NCBI Taxonomy" id="2733690"/>
    <lineage>
        <taxon>Eukaryota</taxon>
        <taxon>Fungi</taxon>
        <taxon>Dikarya</taxon>
        <taxon>Basidiomycota</taxon>
        <taxon>Agaricomycotina</taxon>
        <taxon>Agaricomycetes</taxon>
        <taxon>Agaricomycetidae</taxon>
        <taxon>Agaricales</taxon>
        <taxon>Marasmiineae</taxon>
        <taxon>Mycenaceae</taxon>
        <taxon>Mycena</taxon>
    </lineage>
</organism>
<dbReference type="Pfam" id="PF12047">
    <property type="entry name" value="DNMT1-RFD"/>
    <property type="match status" value="1"/>
</dbReference>
<dbReference type="InterPro" id="IPR001525">
    <property type="entry name" value="C5_MeTfrase"/>
</dbReference>
<dbReference type="GO" id="GO:0032259">
    <property type="term" value="P:methylation"/>
    <property type="evidence" value="ECO:0007669"/>
    <property type="project" value="UniProtKB-KW"/>
</dbReference>
<dbReference type="InterPro" id="IPR050390">
    <property type="entry name" value="C5-Methyltransferase"/>
</dbReference>
<dbReference type="Gene3D" id="3.90.120.10">
    <property type="entry name" value="DNA Methylase, subunit A, domain 2"/>
    <property type="match status" value="1"/>
</dbReference>
<dbReference type="GO" id="GO:0003677">
    <property type="term" value="F:DNA binding"/>
    <property type="evidence" value="ECO:0007669"/>
    <property type="project" value="UniProtKB-KW"/>
</dbReference>
<dbReference type="PANTHER" id="PTHR10629">
    <property type="entry name" value="CYTOSINE-SPECIFIC METHYLTRANSFERASE"/>
    <property type="match status" value="1"/>
</dbReference>
<evidence type="ECO:0000256" key="9">
    <source>
        <dbReference type="PROSITE-ProRule" id="PRU01016"/>
    </source>
</evidence>
<evidence type="ECO:0000256" key="2">
    <source>
        <dbReference type="ARBA" id="ARBA00011975"/>
    </source>
</evidence>
<evidence type="ECO:0000256" key="4">
    <source>
        <dbReference type="ARBA" id="ARBA00022679"/>
    </source>
</evidence>
<name>A0A8H6X453_9AGAR</name>
<dbReference type="AlphaFoldDB" id="A0A8H6X453"/>
<keyword evidence="7" id="KW-0238">DNA-binding</keyword>
<comment type="subcellular location">
    <subcellularLocation>
        <location evidence="1">Nucleus</location>
    </subcellularLocation>
</comment>
<evidence type="ECO:0000256" key="7">
    <source>
        <dbReference type="ARBA" id="ARBA00023125"/>
    </source>
</evidence>
<evidence type="ECO:0000313" key="12">
    <source>
        <dbReference type="Proteomes" id="UP000620124"/>
    </source>
</evidence>
<dbReference type="SUPFAM" id="SSF53335">
    <property type="entry name" value="S-adenosyl-L-methionine-dependent methyltransferases"/>
    <property type="match status" value="1"/>
</dbReference>
<evidence type="ECO:0000259" key="10">
    <source>
        <dbReference type="PROSITE" id="PS51038"/>
    </source>
</evidence>
<evidence type="ECO:0000256" key="3">
    <source>
        <dbReference type="ARBA" id="ARBA00022603"/>
    </source>
</evidence>